<evidence type="ECO:0000313" key="3">
    <source>
        <dbReference type="EMBL" id="RLM60327.1"/>
    </source>
</evidence>
<evidence type="ECO:0000313" key="4">
    <source>
        <dbReference type="Proteomes" id="UP000275267"/>
    </source>
</evidence>
<name>A0A3L6PNI6_PANMI</name>
<dbReference type="EMBL" id="PQIB02000016">
    <property type="protein sequence ID" value="RLM60327.1"/>
    <property type="molecule type" value="Genomic_DNA"/>
</dbReference>
<dbReference type="SUPFAM" id="SSF54695">
    <property type="entry name" value="POZ domain"/>
    <property type="match status" value="1"/>
</dbReference>
<dbReference type="InterPro" id="IPR045005">
    <property type="entry name" value="BPM1-6"/>
</dbReference>
<dbReference type="InterPro" id="IPR008974">
    <property type="entry name" value="TRAF-like"/>
</dbReference>
<dbReference type="OrthoDB" id="679721at2759"/>
<dbReference type="PROSITE" id="PS50144">
    <property type="entry name" value="MATH"/>
    <property type="match status" value="1"/>
</dbReference>
<dbReference type="STRING" id="4540.A0A3L6PNI6"/>
<dbReference type="Gene3D" id="2.60.210.10">
    <property type="entry name" value="Apoptosis, Tumor Necrosis Factor Receptor Associated Protein 2, Chain A"/>
    <property type="match status" value="1"/>
</dbReference>
<comment type="caution">
    <text evidence="3">The sequence shown here is derived from an EMBL/GenBank/DDBJ whole genome shotgun (WGS) entry which is preliminary data.</text>
</comment>
<dbReference type="InterPro" id="IPR002083">
    <property type="entry name" value="MATH/TRAF_dom"/>
</dbReference>
<dbReference type="InterPro" id="IPR011333">
    <property type="entry name" value="SKP1/BTB/POZ_sf"/>
</dbReference>
<dbReference type="PANTHER" id="PTHR26379:SF474">
    <property type="entry name" value="OS08G0228200 PROTEIN"/>
    <property type="match status" value="1"/>
</dbReference>
<dbReference type="Gene3D" id="3.30.710.10">
    <property type="entry name" value="Potassium Channel Kv1.1, Chain A"/>
    <property type="match status" value="1"/>
</dbReference>
<dbReference type="PANTHER" id="PTHR26379">
    <property type="entry name" value="BTB/POZ AND MATH DOMAIN-CONTAINING PROTEIN 1"/>
    <property type="match status" value="1"/>
</dbReference>
<accession>A0A3L6PNI6</accession>
<dbReference type="SUPFAM" id="SSF49599">
    <property type="entry name" value="TRAF domain-like"/>
    <property type="match status" value="1"/>
</dbReference>
<protein>
    <submittedName>
        <fullName evidence="3">BTB/POZ and MATH domain-containing protein 3-like</fullName>
    </submittedName>
</protein>
<keyword evidence="4" id="KW-1185">Reference proteome</keyword>
<gene>
    <name evidence="3" type="ORF">C2845_PM14G05870</name>
</gene>
<evidence type="ECO:0000259" key="2">
    <source>
        <dbReference type="PROSITE" id="PS50144"/>
    </source>
</evidence>
<dbReference type="AlphaFoldDB" id="A0A3L6PNI6"/>
<comment type="pathway">
    <text evidence="1">Protein modification; protein ubiquitination.</text>
</comment>
<dbReference type="GO" id="GO:0016567">
    <property type="term" value="P:protein ubiquitination"/>
    <property type="evidence" value="ECO:0007669"/>
    <property type="project" value="InterPro"/>
</dbReference>
<proteinExistence type="predicted"/>
<dbReference type="Proteomes" id="UP000275267">
    <property type="component" value="Unassembled WGS sequence"/>
</dbReference>
<dbReference type="Pfam" id="PF22486">
    <property type="entry name" value="MATH_2"/>
    <property type="match status" value="1"/>
</dbReference>
<sequence>MAASQRPGKKMVSRCNPDTERGTLVFDIAGYSLLKGGLGDSDFIRSASFTVGGHDWCIRYYPKGVLAEDSEGYISIYLELMSKTTRTGVMARFDLRLLNQATGVSTVLTDQVTPRLFKSVNETWGTQTFKKIRKLEASPYLQNDRIVIECDITVVLGTPVSAPETVCEIQVPPSGLLDDLRKLLEAEKRTDIRFKVEGEVFRAHKFVLATRAHGG</sequence>
<reference evidence="4" key="1">
    <citation type="journal article" date="2019" name="Nat. Commun.">
        <title>The genome of broomcorn millet.</title>
        <authorList>
            <person name="Zou C."/>
            <person name="Miki D."/>
            <person name="Li D."/>
            <person name="Tang Q."/>
            <person name="Xiao L."/>
            <person name="Rajput S."/>
            <person name="Deng P."/>
            <person name="Jia W."/>
            <person name="Huang R."/>
            <person name="Zhang M."/>
            <person name="Sun Y."/>
            <person name="Hu J."/>
            <person name="Fu X."/>
            <person name="Schnable P.S."/>
            <person name="Li F."/>
            <person name="Zhang H."/>
            <person name="Feng B."/>
            <person name="Zhu X."/>
            <person name="Liu R."/>
            <person name="Schnable J.C."/>
            <person name="Zhu J.-K."/>
            <person name="Zhang H."/>
        </authorList>
    </citation>
    <scope>NUCLEOTIDE SEQUENCE [LARGE SCALE GENOMIC DNA]</scope>
</reference>
<feature type="domain" description="MATH" evidence="2">
    <location>
        <begin position="21"/>
        <end position="152"/>
    </location>
</feature>
<organism evidence="3 4">
    <name type="scientific">Panicum miliaceum</name>
    <name type="common">Proso millet</name>
    <name type="synonym">Broomcorn millet</name>
    <dbReference type="NCBI Taxonomy" id="4540"/>
    <lineage>
        <taxon>Eukaryota</taxon>
        <taxon>Viridiplantae</taxon>
        <taxon>Streptophyta</taxon>
        <taxon>Embryophyta</taxon>
        <taxon>Tracheophyta</taxon>
        <taxon>Spermatophyta</taxon>
        <taxon>Magnoliopsida</taxon>
        <taxon>Liliopsida</taxon>
        <taxon>Poales</taxon>
        <taxon>Poaceae</taxon>
        <taxon>PACMAD clade</taxon>
        <taxon>Panicoideae</taxon>
        <taxon>Panicodae</taxon>
        <taxon>Paniceae</taxon>
        <taxon>Panicinae</taxon>
        <taxon>Panicum</taxon>
        <taxon>Panicum sect. Panicum</taxon>
    </lineage>
</organism>
<evidence type="ECO:0000256" key="1">
    <source>
        <dbReference type="ARBA" id="ARBA00004906"/>
    </source>
</evidence>
<dbReference type="CDD" id="cd00121">
    <property type="entry name" value="MATH"/>
    <property type="match status" value="1"/>
</dbReference>